<evidence type="ECO:0000313" key="2">
    <source>
        <dbReference type="EMBL" id="HEN15610.1"/>
    </source>
</evidence>
<proteinExistence type="predicted"/>
<gene>
    <name evidence="2" type="ORF">ENQ76_09100</name>
</gene>
<dbReference type="EMBL" id="DSOK01000259">
    <property type="protein sequence ID" value="HEN15610.1"/>
    <property type="molecule type" value="Genomic_DNA"/>
</dbReference>
<dbReference type="Gene3D" id="3.20.100.30">
    <property type="entry name" value="VTC, catalytic tunnel domain"/>
    <property type="match status" value="1"/>
</dbReference>
<protein>
    <submittedName>
        <fullName evidence="2">Polyphosphate polymerase domain-containing protein</fullName>
    </submittedName>
</protein>
<comment type="caution">
    <text evidence="2">The sequence shown here is derived from an EMBL/GenBank/DDBJ whole genome shotgun (WGS) entry which is preliminary data.</text>
</comment>
<sequence length="263" mass="29724">MICETRARQRGLPELISGDRCQDSAMTALPASPALLRFPTGSLPVYEVKFLLTEETAQQLERELRTALQPDPHGLAGRYTTTTLYCDTPAFDIFHRRLRSKCRLRRYGDLDRVFLERKSKRGDRVRKRRADVPLADVVRLETPDADAVWDGQWFHRRVLQRQLAPVLAVMYDRTAYFGAGEHGPIRLTFDRAVRGTIASGWQVAPFTAGEPVLSDTVIGEFKFRGPMPTLFKRVIESHQLLPGSASKYRLCAAALELAVSPQQ</sequence>
<feature type="domain" description="VTC" evidence="1">
    <location>
        <begin position="46"/>
        <end position="255"/>
    </location>
</feature>
<reference evidence="2" key="1">
    <citation type="journal article" date="2020" name="mSystems">
        <title>Genome- and Community-Level Interaction Insights into Carbon Utilization and Element Cycling Functions of Hydrothermarchaeota in Hydrothermal Sediment.</title>
        <authorList>
            <person name="Zhou Z."/>
            <person name="Liu Y."/>
            <person name="Xu W."/>
            <person name="Pan J."/>
            <person name="Luo Z.H."/>
            <person name="Li M."/>
        </authorList>
    </citation>
    <scope>NUCLEOTIDE SEQUENCE [LARGE SCALE GENOMIC DNA]</scope>
    <source>
        <strain evidence="2">SpSt-339</strain>
    </source>
</reference>
<name>A0A7C2NX52_9PLAN</name>
<dbReference type="GO" id="GO:0006799">
    <property type="term" value="P:polyphosphate biosynthetic process"/>
    <property type="evidence" value="ECO:0007669"/>
    <property type="project" value="UniProtKB-ARBA"/>
</dbReference>
<dbReference type="CDD" id="cd07750">
    <property type="entry name" value="PolyPPase_VTC_like"/>
    <property type="match status" value="1"/>
</dbReference>
<dbReference type="InterPro" id="IPR042267">
    <property type="entry name" value="VTC_sf"/>
</dbReference>
<dbReference type="InterPro" id="IPR018966">
    <property type="entry name" value="VTC_domain"/>
</dbReference>
<organism evidence="2">
    <name type="scientific">Schlesneria paludicola</name>
    <dbReference type="NCBI Taxonomy" id="360056"/>
    <lineage>
        <taxon>Bacteria</taxon>
        <taxon>Pseudomonadati</taxon>
        <taxon>Planctomycetota</taxon>
        <taxon>Planctomycetia</taxon>
        <taxon>Planctomycetales</taxon>
        <taxon>Planctomycetaceae</taxon>
        <taxon>Schlesneria</taxon>
    </lineage>
</organism>
<dbReference type="AlphaFoldDB" id="A0A7C2NX52"/>
<dbReference type="InterPro" id="IPR033469">
    <property type="entry name" value="CYTH-like_dom_sf"/>
</dbReference>
<evidence type="ECO:0000259" key="1">
    <source>
        <dbReference type="Pfam" id="PF09359"/>
    </source>
</evidence>
<dbReference type="Pfam" id="PF09359">
    <property type="entry name" value="VTC"/>
    <property type="match status" value="1"/>
</dbReference>
<dbReference type="SUPFAM" id="SSF55154">
    <property type="entry name" value="CYTH-like phosphatases"/>
    <property type="match status" value="1"/>
</dbReference>
<accession>A0A7C2NX52</accession>